<dbReference type="EMBL" id="CAJGYO010000007">
    <property type="protein sequence ID" value="CAD6246345.1"/>
    <property type="molecule type" value="Genomic_DNA"/>
</dbReference>
<feature type="region of interest" description="Disordered" evidence="1">
    <location>
        <begin position="125"/>
        <end position="145"/>
    </location>
</feature>
<dbReference type="Proteomes" id="UP000604825">
    <property type="component" value="Unassembled WGS sequence"/>
</dbReference>
<dbReference type="AlphaFoldDB" id="A0A811PRZ3"/>
<accession>A0A811PRZ3</accession>
<dbReference type="OrthoDB" id="719110at2759"/>
<evidence type="ECO:0000313" key="3">
    <source>
        <dbReference type="Proteomes" id="UP000604825"/>
    </source>
</evidence>
<evidence type="ECO:0000313" key="2">
    <source>
        <dbReference type="EMBL" id="CAD6246345.1"/>
    </source>
</evidence>
<evidence type="ECO:0000256" key="1">
    <source>
        <dbReference type="SAM" id="MobiDB-lite"/>
    </source>
</evidence>
<organism evidence="2 3">
    <name type="scientific">Miscanthus lutarioriparius</name>
    <dbReference type="NCBI Taxonomy" id="422564"/>
    <lineage>
        <taxon>Eukaryota</taxon>
        <taxon>Viridiplantae</taxon>
        <taxon>Streptophyta</taxon>
        <taxon>Embryophyta</taxon>
        <taxon>Tracheophyta</taxon>
        <taxon>Spermatophyta</taxon>
        <taxon>Magnoliopsida</taxon>
        <taxon>Liliopsida</taxon>
        <taxon>Poales</taxon>
        <taxon>Poaceae</taxon>
        <taxon>PACMAD clade</taxon>
        <taxon>Panicoideae</taxon>
        <taxon>Andropogonodae</taxon>
        <taxon>Andropogoneae</taxon>
        <taxon>Saccharinae</taxon>
        <taxon>Miscanthus</taxon>
    </lineage>
</organism>
<comment type="caution">
    <text evidence="2">The sequence shown here is derived from an EMBL/GenBank/DDBJ whole genome shotgun (WGS) entry which is preliminary data.</text>
</comment>
<reference evidence="2" key="1">
    <citation type="submission" date="2020-10" db="EMBL/GenBank/DDBJ databases">
        <authorList>
            <person name="Han B."/>
            <person name="Lu T."/>
            <person name="Zhao Q."/>
            <person name="Huang X."/>
            <person name="Zhao Y."/>
        </authorList>
    </citation>
    <scope>NUCLEOTIDE SEQUENCE</scope>
</reference>
<protein>
    <submittedName>
        <fullName evidence="2">Uncharacterized protein</fullName>
    </submittedName>
</protein>
<gene>
    <name evidence="2" type="ORF">NCGR_LOCUS30612</name>
</gene>
<sequence>MASNGSQAFETMHAYGAKNTQIVPYGQGSALVNQFPLQTSWQPSIQFERVVLQKRPEEQRMQDLVAASITEKRAETQMFLSLPTEKKRRRSDLSLLMLDSFVPKQRRKGDTGLAAADLSLDLQQTATSPDMAIEEEEKHKNESDGLEDYWKDFALAVESTKL</sequence>
<feature type="compositionally biased region" description="Basic and acidic residues" evidence="1">
    <location>
        <begin position="136"/>
        <end position="145"/>
    </location>
</feature>
<name>A0A811PRZ3_9POAL</name>
<proteinExistence type="predicted"/>
<keyword evidence="3" id="KW-1185">Reference proteome</keyword>